<keyword evidence="9" id="KW-0560">Oxidoreductase</keyword>
<proteinExistence type="inferred from homology"/>
<reference evidence="15" key="2">
    <citation type="submission" date="2021-12" db="EMBL/GenBank/DDBJ databases">
        <title>Resequencing data analysis of finger millet.</title>
        <authorList>
            <person name="Hatakeyama M."/>
            <person name="Aluri S."/>
            <person name="Balachadran M.T."/>
            <person name="Sivarajan S.R."/>
            <person name="Poveda L."/>
            <person name="Shimizu-Inatsugi R."/>
            <person name="Schlapbach R."/>
            <person name="Sreeman S.M."/>
            <person name="Shimizu K.K."/>
        </authorList>
    </citation>
    <scope>NUCLEOTIDE SEQUENCE</scope>
</reference>
<dbReference type="PANTHER" id="PTHR31235">
    <property type="entry name" value="PEROXIDASE 25-RELATED"/>
    <property type="match status" value="1"/>
</dbReference>
<evidence type="ECO:0000256" key="2">
    <source>
        <dbReference type="ARBA" id="ARBA00001913"/>
    </source>
</evidence>
<dbReference type="GO" id="GO:0005576">
    <property type="term" value="C:extracellular region"/>
    <property type="evidence" value="ECO:0007669"/>
    <property type="project" value="UniProtKB-SubCell"/>
</dbReference>
<evidence type="ECO:0000256" key="7">
    <source>
        <dbReference type="ARBA" id="ARBA00022723"/>
    </source>
</evidence>
<accession>A0AAV5FF04</accession>
<dbReference type="InterPro" id="IPR019794">
    <property type="entry name" value="Peroxidases_AS"/>
</dbReference>
<evidence type="ECO:0000256" key="12">
    <source>
        <dbReference type="RuleBase" id="RU004241"/>
    </source>
</evidence>
<evidence type="ECO:0000256" key="11">
    <source>
        <dbReference type="ARBA" id="ARBA00023324"/>
    </source>
</evidence>
<evidence type="ECO:0000313" key="16">
    <source>
        <dbReference type="Proteomes" id="UP001054889"/>
    </source>
</evidence>
<evidence type="ECO:0000256" key="3">
    <source>
        <dbReference type="ARBA" id="ARBA00001970"/>
    </source>
</evidence>
<evidence type="ECO:0000259" key="14">
    <source>
        <dbReference type="PROSITE" id="PS50873"/>
    </source>
</evidence>
<keyword evidence="16" id="KW-1185">Reference proteome</keyword>
<evidence type="ECO:0000256" key="5">
    <source>
        <dbReference type="ARBA" id="ARBA00022559"/>
    </source>
</evidence>
<dbReference type="GO" id="GO:0020037">
    <property type="term" value="F:heme binding"/>
    <property type="evidence" value="ECO:0007669"/>
    <property type="project" value="InterPro"/>
</dbReference>
<protein>
    <recommendedName>
        <fullName evidence="14">Plant heme peroxidase family profile domain-containing protein</fullName>
    </recommendedName>
</protein>
<keyword evidence="11" id="KW-0376">Hydrogen peroxide</keyword>
<evidence type="ECO:0000256" key="9">
    <source>
        <dbReference type="ARBA" id="ARBA00023002"/>
    </source>
</evidence>
<evidence type="ECO:0000256" key="4">
    <source>
        <dbReference type="ARBA" id="ARBA00004613"/>
    </source>
</evidence>
<dbReference type="Gene3D" id="1.10.520.10">
    <property type="match status" value="2"/>
</dbReference>
<comment type="subcellular location">
    <subcellularLocation>
        <location evidence="4">Secreted</location>
    </subcellularLocation>
</comment>
<evidence type="ECO:0000256" key="1">
    <source>
        <dbReference type="ARBA" id="ARBA00000189"/>
    </source>
</evidence>
<dbReference type="PRINTS" id="PR00458">
    <property type="entry name" value="PEROXIDASE"/>
</dbReference>
<evidence type="ECO:0000256" key="6">
    <source>
        <dbReference type="ARBA" id="ARBA00022617"/>
    </source>
</evidence>
<dbReference type="Pfam" id="PF00141">
    <property type="entry name" value="peroxidase"/>
    <property type="match status" value="1"/>
</dbReference>
<dbReference type="Proteomes" id="UP001054889">
    <property type="component" value="Unassembled WGS sequence"/>
</dbReference>
<keyword evidence="6" id="KW-0349">Heme</keyword>
<evidence type="ECO:0000256" key="10">
    <source>
        <dbReference type="ARBA" id="ARBA00023004"/>
    </source>
</evidence>
<comment type="caution">
    <text evidence="15">The sequence shown here is derived from an EMBL/GenBank/DDBJ whole genome shotgun (WGS) entry which is preliminary data.</text>
</comment>
<dbReference type="InterPro" id="IPR000823">
    <property type="entry name" value="Peroxidase_pln"/>
</dbReference>
<comment type="catalytic activity">
    <reaction evidence="1">
        <text>2 a phenolic donor + H2O2 = 2 a phenolic radical donor + 2 H2O</text>
        <dbReference type="Rhea" id="RHEA:56136"/>
        <dbReference type="ChEBI" id="CHEBI:15377"/>
        <dbReference type="ChEBI" id="CHEBI:16240"/>
        <dbReference type="ChEBI" id="CHEBI:139520"/>
        <dbReference type="ChEBI" id="CHEBI:139521"/>
        <dbReference type="EC" id="1.11.1.7"/>
    </reaction>
</comment>
<dbReference type="EMBL" id="BQKI01000084">
    <property type="protein sequence ID" value="GJN33248.1"/>
    <property type="molecule type" value="Genomic_DNA"/>
</dbReference>
<feature type="region of interest" description="Disordered" evidence="13">
    <location>
        <begin position="1"/>
        <end position="24"/>
    </location>
</feature>
<feature type="region of interest" description="Disordered" evidence="13">
    <location>
        <begin position="111"/>
        <end position="166"/>
    </location>
</feature>
<dbReference type="PROSITE" id="PS00436">
    <property type="entry name" value="PEROXIDASE_2"/>
    <property type="match status" value="1"/>
</dbReference>
<organism evidence="15 16">
    <name type="scientific">Eleusine coracana subsp. coracana</name>
    <dbReference type="NCBI Taxonomy" id="191504"/>
    <lineage>
        <taxon>Eukaryota</taxon>
        <taxon>Viridiplantae</taxon>
        <taxon>Streptophyta</taxon>
        <taxon>Embryophyta</taxon>
        <taxon>Tracheophyta</taxon>
        <taxon>Spermatophyta</taxon>
        <taxon>Magnoliopsida</taxon>
        <taxon>Liliopsida</taxon>
        <taxon>Poales</taxon>
        <taxon>Poaceae</taxon>
        <taxon>PACMAD clade</taxon>
        <taxon>Chloridoideae</taxon>
        <taxon>Cynodonteae</taxon>
        <taxon>Eleusininae</taxon>
        <taxon>Eleusine</taxon>
    </lineage>
</organism>
<gene>
    <name evidence="15" type="primary">gb21826</name>
    <name evidence="15" type="ORF">PR202_gb21826</name>
</gene>
<name>A0AAV5FF04_ELECO</name>
<keyword evidence="8" id="KW-0106">Calcium</keyword>
<evidence type="ECO:0000313" key="15">
    <source>
        <dbReference type="EMBL" id="GJN33248.1"/>
    </source>
</evidence>
<comment type="similarity">
    <text evidence="12">Belongs to the peroxidase family.</text>
</comment>
<sequence length="197" mass="20103">MASPSGCTTGRARTPRRSREALSRRNPGIGAGLIRILFHDCFVEVIDAAKAALESACPGVVSCTDIVAFAGRDASFFLSNGRADFDMPAAATEASTRMCCYKNSDPTRALSTTGMDDAGGGTDSLDDAIGTRQAGDVPSSSAAVGAGDWLSGEPGPDGLRSGPEEKAIPPHVLPWNRIVAAHCASNGSNGPPGVVGK</sequence>
<keyword evidence="7" id="KW-0479">Metal-binding</keyword>
<evidence type="ECO:0000256" key="13">
    <source>
        <dbReference type="SAM" id="MobiDB-lite"/>
    </source>
</evidence>
<dbReference type="GO" id="GO:0046872">
    <property type="term" value="F:metal ion binding"/>
    <property type="evidence" value="ECO:0007669"/>
    <property type="project" value="UniProtKB-KW"/>
</dbReference>
<dbReference type="AlphaFoldDB" id="A0AAV5FF04"/>
<reference evidence="15" key="1">
    <citation type="journal article" date="2018" name="DNA Res.">
        <title>Multiple hybrid de novo genome assembly of finger millet, an orphan allotetraploid crop.</title>
        <authorList>
            <person name="Hatakeyama M."/>
            <person name="Aluri S."/>
            <person name="Balachadran M.T."/>
            <person name="Sivarajan S.R."/>
            <person name="Patrignani A."/>
            <person name="Gruter S."/>
            <person name="Poveda L."/>
            <person name="Shimizu-Inatsugi R."/>
            <person name="Baeten J."/>
            <person name="Francoijs K.J."/>
            <person name="Nataraja K.N."/>
            <person name="Reddy Y.A.N."/>
            <person name="Phadnis S."/>
            <person name="Ravikumar R.L."/>
            <person name="Schlapbach R."/>
            <person name="Sreeman S.M."/>
            <person name="Shimizu K.K."/>
        </authorList>
    </citation>
    <scope>NUCLEOTIDE SEQUENCE</scope>
</reference>
<feature type="domain" description="Plant heme peroxidase family profile" evidence="14">
    <location>
        <begin position="44"/>
        <end position="88"/>
    </location>
</feature>
<dbReference type="InterPro" id="IPR002016">
    <property type="entry name" value="Haem_peroxidase"/>
</dbReference>
<dbReference type="GO" id="GO:0006979">
    <property type="term" value="P:response to oxidative stress"/>
    <property type="evidence" value="ECO:0007669"/>
    <property type="project" value="InterPro"/>
</dbReference>
<comment type="cofactor">
    <cofactor evidence="3">
        <name>heme b</name>
        <dbReference type="ChEBI" id="CHEBI:60344"/>
    </cofactor>
</comment>
<dbReference type="GO" id="GO:0140825">
    <property type="term" value="F:lactoperoxidase activity"/>
    <property type="evidence" value="ECO:0007669"/>
    <property type="project" value="UniProtKB-EC"/>
</dbReference>
<dbReference type="SUPFAM" id="SSF48113">
    <property type="entry name" value="Heme-dependent peroxidases"/>
    <property type="match status" value="1"/>
</dbReference>
<dbReference type="InterPro" id="IPR010255">
    <property type="entry name" value="Haem_peroxidase_sf"/>
</dbReference>
<dbReference type="GO" id="GO:0042744">
    <property type="term" value="P:hydrogen peroxide catabolic process"/>
    <property type="evidence" value="ECO:0007669"/>
    <property type="project" value="UniProtKB-KW"/>
</dbReference>
<dbReference type="PROSITE" id="PS50873">
    <property type="entry name" value="PEROXIDASE_4"/>
    <property type="match status" value="1"/>
</dbReference>
<keyword evidence="10" id="KW-0408">Iron</keyword>
<comment type="cofactor">
    <cofactor evidence="2">
        <name>Ca(2+)</name>
        <dbReference type="ChEBI" id="CHEBI:29108"/>
    </cofactor>
</comment>
<evidence type="ECO:0000256" key="8">
    <source>
        <dbReference type="ARBA" id="ARBA00022837"/>
    </source>
</evidence>
<keyword evidence="5" id="KW-0575">Peroxidase</keyword>